<protein>
    <submittedName>
        <fullName evidence="1">NAD(P)-dependent dehydrogenase (Short-subunit alcohol dehydrogenase family)</fullName>
    </submittedName>
</protein>
<dbReference type="PANTHER" id="PTHR45458:SF1">
    <property type="entry name" value="SHORT CHAIN DEHYDROGENASE"/>
    <property type="match status" value="1"/>
</dbReference>
<dbReference type="Proteomes" id="UP000244523">
    <property type="component" value="Unassembled WGS sequence"/>
</dbReference>
<evidence type="ECO:0000313" key="2">
    <source>
        <dbReference type="Proteomes" id="UP000244523"/>
    </source>
</evidence>
<dbReference type="OrthoDB" id="9785826at2"/>
<keyword evidence="2" id="KW-1185">Reference proteome</keyword>
<dbReference type="PRINTS" id="PR00081">
    <property type="entry name" value="GDHRDH"/>
</dbReference>
<dbReference type="InterPro" id="IPR052184">
    <property type="entry name" value="SDR_enzymes"/>
</dbReference>
<accession>A0A2T6KKF2</accession>
<reference evidence="1 2" key="1">
    <citation type="submission" date="2018-04" db="EMBL/GenBank/DDBJ databases">
        <title>Genomic Encyclopedia of Archaeal and Bacterial Type Strains, Phase II (KMG-II): from individual species to whole genera.</title>
        <authorList>
            <person name="Goeker M."/>
        </authorList>
    </citation>
    <scope>NUCLEOTIDE SEQUENCE [LARGE SCALE GENOMIC DNA]</scope>
    <source>
        <strain evidence="1 2">DSM 29955</strain>
    </source>
</reference>
<dbReference type="EMBL" id="QBUD01000003">
    <property type="protein sequence ID" value="PUB16415.1"/>
    <property type="molecule type" value="Genomic_DNA"/>
</dbReference>
<dbReference type="Pfam" id="PF13561">
    <property type="entry name" value="adh_short_C2"/>
    <property type="match status" value="1"/>
</dbReference>
<gene>
    <name evidence="1" type="ORF">C8N45_103271</name>
</gene>
<sequence>MKSALIIGASGGIGAAVADQLEADRVDVTRLSRSVDGFDVSNPATVARCLDRLDGPFDLIFISIGILAPLTGRPEKSLSALKHDDMARVFQVNTIGPALVLSHAARLIPKDRRAVVATLSARVGSIGDNQIGGWYSYRASKAALNQIVHGAAIELGRSHKESLCVALHPGTVATPFTAEYAGRHKTVPPQEAAENLLRVIKALKPEHTGGFYDYAAKEIPW</sequence>
<dbReference type="InterPro" id="IPR036291">
    <property type="entry name" value="NAD(P)-bd_dom_sf"/>
</dbReference>
<proteinExistence type="predicted"/>
<dbReference type="PANTHER" id="PTHR45458">
    <property type="entry name" value="SHORT-CHAIN DEHYDROGENASE/REDUCTASE SDR"/>
    <property type="match status" value="1"/>
</dbReference>
<organism evidence="1 2">
    <name type="scientific">Yoonia sediminilitoris</name>
    <dbReference type="NCBI Taxonomy" id="1286148"/>
    <lineage>
        <taxon>Bacteria</taxon>
        <taxon>Pseudomonadati</taxon>
        <taxon>Pseudomonadota</taxon>
        <taxon>Alphaproteobacteria</taxon>
        <taxon>Rhodobacterales</taxon>
        <taxon>Paracoccaceae</taxon>
        <taxon>Yoonia</taxon>
    </lineage>
</organism>
<dbReference type="SUPFAM" id="SSF51735">
    <property type="entry name" value="NAD(P)-binding Rossmann-fold domains"/>
    <property type="match status" value="1"/>
</dbReference>
<dbReference type="Gene3D" id="3.40.50.720">
    <property type="entry name" value="NAD(P)-binding Rossmann-like Domain"/>
    <property type="match status" value="1"/>
</dbReference>
<comment type="caution">
    <text evidence="1">The sequence shown here is derived from an EMBL/GenBank/DDBJ whole genome shotgun (WGS) entry which is preliminary data.</text>
</comment>
<dbReference type="RefSeq" id="WP_108386012.1">
    <property type="nucleotide sequence ID" value="NZ_QBUD01000003.1"/>
</dbReference>
<evidence type="ECO:0000313" key="1">
    <source>
        <dbReference type="EMBL" id="PUB16415.1"/>
    </source>
</evidence>
<dbReference type="InterPro" id="IPR002347">
    <property type="entry name" value="SDR_fam"/>
</dbReference>
<dbReference type="AlphaFoldDB" id="A0A2T6KKF2"/>
<dbReference type="GO" id="GO:0016616">
    <property type="term" value="F:oxidoreductase activity, acting on the CH-OH group of donors, NAD or NADP as acceptor"/>
    <property type="evidence" value="ECO:0007669"/>
    <property type="project" value="TreeGrafter"/>
</dbReference>
<name>A0A2T6KKF2_9RHOB</name>